<dbReference type="InterPro" id="IPR001849">
    <property type="entry name" value="PH_domain"/>
</dbReference>
<dbReference type="Pfam" id="PF15404">
    <property type="entry name" value="PH_4"/>
    <property type="match status" value="1"/>
</dbReference>
<dbReference type="GO" id="GO:0005628">
    <property type="term" value="C:prospore membrane"/>
    <property type="evidence" value="ECO:0007669"/>
    <property type="project" value="TreeGrafter"/>
</dbReference>
<comment type="caution">
    <text evidence="2">The sequence shown here is derived from an EMBL/GenBank/DDBJ whole genome shotgun (WGS) entry which is preliminary data.</text>
</comment>
<dbReference type="Pfam" id="PF15407">
    <property type="entry name" value="Spo7_2_N"/>
    <property type="match status" value="1"/>
</dbReference>
<dbReference type="RefSeq" id="XP_041407560.1">
    <property type="nucleotide sequence ID" value="XM_041551626.1"/>
</dbReference>
<dbReference type="SMART" id="SM00233">
    <property type="entry name" value="PH"/>
    <property type="match status" value="2"/>
</dbReference>
<sequence>MSLEQKILRLIVDDQRYIQYISQKTKDTTTYKIINIPEESFLSKSFQELTFDELSQYLKVVFLGETPLNWKISKKNIPKRISKLLHEISRNVYMVQALRNEVKYFYGRDVIMKDDKCQNYDTKTKMTDIKNRGDILGSLVEETDMNEYTKIQKNLLKNIKKNPSKREAPYLKKRINATNSLQKRKKILKCFKVDNKRNNFKHKVKTRVLNIPDCQNIIPQSIRNIKTNSIVATDFDLNFTERGENGVSLLFQDVFEKAEGRQLPSLNLKCDRKEEGIHKFIKPPIPRKLQWSKDICSKHFLTGKENGLEMVFNQKMLVLIAPKKENKMQSPKQPNVPLLSCLRAWKWNELYIQIYKSDFDDNLIINFKTKKKTKFIYLFLPKYRRYTKEIFTFRLNDNCRLLNKLRLENTICLERSVIDPTSEKSQNSHLLYFLRANSGKSLAKLYTFLRTSNLVLTCKQLPVITLPDQKLSLCLPKNKRVYSSFDYLSSYKHPTKKILETNLGYKEWSTPVRRFINVSIMEMTQVGSISFNPLKYEEGLYQLRGNVARKLTETELNQLWNFASHTKDSFKYFLKKKQLTSEKDNQNGLKFDYPIENNIEGFAQEIKKTVIGDSSSLSKLRSKKRYLFVLKNLLFLIPSECAIIPFLTEIKQNIKIASKSYKGPPAHIIDPLILNKHHHIPWLSNELKLEDYEKNDYNYFNHFCRKISLILYSVQCIDLTAVTALRLESLESSKKTPRYSKNLLNTQHNFGSSSVVVLNRGKSNVKFLFSSEHVANEWMTHLTLIMKYWKEFNRKATSFRNKDNDISNKSLVPKSTNNGGVSYFGNARLISTNNSVISILIYHGILYVKTGRYNIFKKYLVVLIPGTLLLFKTKKRSFSRYNEDTLKYTISKMVSLENSYIYCGNSNFRGLLSTETPNDFHKFNNNHIPKIYDDGWKTTEDQFSRSFTIHFGSCQRNSMTKINEEGSVLKDQIGRIFPKEPFRYLKTNNKPSNLDSLHFLSNKTTHYFQQHQIFLTRSEQERDLWVALISKEIERLQ</sequence>
<evidence type="ECO:0000313" key="3">
    <source>
        <dbReference type="Proteomes" id="UP000644660"/>
    </source>
</evidence>
<dbReference type="InterPro" id="IPR040345">
    <property type="entry name" value="Mug56/Spo71"/>
</dbReference>
<evidence type="ECO:0000313" key="2">
    <source>
        <dbReference type="EMBL" id="CAB4255716.1"/>
    </source>
</evidence>
<evidence type="ECO:0000259" key="1">
    <source>
        <dbReference type="SMART" id="SM00233"/>
    </source>
</evidence>
<dbReference type="InterPro" id="IPR029217">
    <property type="entry name" value="Spo7_2_N"/>
</dbReference>
<dbReference type="EMBL" id="CAEFZW010000007">
    <property type="protein sequence ID" value="CAB4255716.1"/>
    <property type="molecule type" value="Genomic_DNA"/>
</dbReference>
<proteinExistence type="predicted"/>
<dbReference type="GeneID" id="64858774"/>
<feature type="domain" description="PH" evidence="1">
    <location>
        <begin position="597"/>
        <end position="789"/>
    </location>
</feature>
<protein>
    <recommendedName>
        <fullName evidence="1">PH domain-containing protein</fullName>
    </recommendedName>
</protein>
<organism evidence="2 3">
    <name type="scientific">Maudiozyma barnettii</name>
    <dbReference type="NCBI Taxonomy" id="61262"/>
    <lineage>
        <taxon>Eukaryota</taxon>
        <taxon>Fungi</taxon>
        <taxon>Dikarya</taxon>
        <taxon>Ascomycota</taxon>
        <taxon>Saccharomycotina</taxon>
        <taxon>Saccharomycetes</taxon>
        <taxon>Saccharomycetales</taxon>
        <taxon>Saccharomycetaceae</taxon>
        <taxon>Maudiozyma</taxon>
    </lineage>
</organism>
<feature type="domain" description="PH" evidence="1">
    <location>
        <begin position="840"/>
        <end position="1036"/>
    </location>
</feature>
<reference evidence="2 3" key="1">
    <citation type="submission" date="2020-05" db="EMBL/GenBank/DDBJ databases">
        <authorList>
            <person name="Casaregola S."/>
            <person name="Devillers H."/>
            <person name="Grondin C."/>
        </authorList>
    </citation>
    <scope>NUCLEOTIDE SEQUENCE [LARGE SCALE GENOMIC DNA]</scope>
    <source>
        <strain evidence="2 3">CLIB 1767</strain>
    </source>
</reference>
<dbReference type="AlphaFoldDB" id="A0A8H2VHE3"/>
<gene>
    <name evidence="2" type="ORF">KABA2_07S02860</name>
</gene>
<dbReference type="PANTHER" id="PTHR28076">
    <property type="entry name" value="SPORULATION-SPECIFIC PROTEIN 71"/>
    <property type="match status" value="1"/>
</dbReference>
<accession>A0A8H2VHE3</accession>
<name>A0A8H2VHE3_9SACH</name>
<dbReference type="OrthoDB" id="5579281at2759"/>
<dbReference type="SUPFAM" id="SSF50729">
    <property type="entry name" value="PH domain-like"/>
    <property type="match status" value="1"/>
</dbReference>
<dbReference type="InterPro" id="IPR039486">
    <property type="entry name" value="Mug56/Spo71_PH"/>
</dbReference>
<dbReference type="GO" id="GO:1902657">
    <property type="term" value="P:protein localization to prospore membrane"/>
    <property type="evidence" value="ECO:0007669"/>
    <property type="project" value="InterPro"/>
</dbReference>
<keyword evidence="3" id="KW-1185">Reference proteome</keyword>
<dbReference type="PANTHER" id="PTHR28076:SF1">
    <property type="entry name" value="PROSPORE MEMBRANE ADAPTER PROTEIN SPO71"/>
    <property type="match status" value="1"/>
</dbReference>
<dbReference type="Proteomes" id="UP000644660">
    <property type="component" value="Unassembled WGS sequence"/>
</dbReference>